<organism evidence="1 2">
    <name type="scientific">Streptomyces griseoruber</name>
    <dbReference type="NCBI Taxonomy" id="1943"/>
    <lineage>
        <taxon>Bacteria</taxon>
        <taxon>Bacillati</taxon>
        <taxon>Actinomycetota</taxon>
        <taxon>Actinomycetes</taxon>
        <taxon>Kitasatosporales</taxon>
        <taxon>Streptomycetaceae</taxon>
        <taxon>Streptomyces</taxon>
    </lineage>
</organism>
<gene>
    <name evidence="1" type="ORF">AQJ64_21055</name>
</gene>
<proteinExistence type="predicted"/>
<keyword evidence="2" id="KW-1185">Reference proteome</keyword>
<evidence type="ECO:0000313" key="2">
    <source>
        <dbReference type="Proteomes" id="UP000052982"/>
    </source>
</evidence>
<accession>A0A101SXA0</accession>
<protein>
    <submittedName>
        <fullName evidence="1">Uncharacterized protein</fullName>
    </submittedName>
</protein>
<sequence>MTFRNPGGSPVRSGAVTFGTHVIDALGIDWSTVESTVELPAPLAPGEKKERTWTVCVEAWRVPLGMRVETRDVSVRWE</sequence>
<name>A0A101SXA0_9ACTN</name>
<dbReference type="AlphaFoldDB" id="A0A101SXA0"/>
<dbReference type="EMBL" id="LMWW01000034">
    <property type="protein sequence ID" value="KUN81860.1"/>
    <property type="molecule type" value="Genomic_DNA"/>
</dbReference>
<reference evidence="1 2" key="1">
    <citation type="submission" date="2015-10" db="EMBL/GenBank/DDBJ databases">
        <title>Draft genome sequence of Streptomyces griseoruber DSM 40281, type strain for the species Streptomyces griseoruber.</title>
        <authorList>
            <person name="Ruckert C."/>
            <person name="Winkler A."/>
            <person name="Kalinowski J."/>
            <person name="Kampfer P."/>
            <person name="Glaeser S."/>
        </authorList>
    </citation>
    <scope>NUCLEOTIDE SEQUENCE [LARGE SCALE GENOMIC DNA]</scope>
    <source>
        <strain evidence="1 2">DSM 40281</strain>
    </source>
</reference>
<comment type="caution">
    <text evidence="1">The sequence shown here is derived from an EMBL/GenBank/DDBJ whole genome shotgun (WGS) entry which is preliminary data.</text>
</comment>
<evidence type="ECO:0000313" key="1">
    <source>
        <dbReference type="EMBL" id="KUN81860.1"/>
    </source>
</evidence>
<dbReference type="Proteomes" id="UP000052982">
    <property type="component" value="Unassembled WGS sequence"/>
</dbReference>